<dbReference type="GO" id="GO:0070069">
    <property type="term" value="C:cytochrome complex"/>
    <property type="evidence" value="ECO:0007669"/>
    <property type="project" value="UniProtKB-UniRule"/>
</dbReference>
<dbReference type="AlphaFoldDB" id="A0A6J4HUS2"/>
<dbReference type="EMBL" id="CADCTH010000156">
    <property type="protein sequence ID" value="CAA9234056.1"/>
    <property type="molecule type" value="Genomic_DNA"/>
</dbReference>
<evidence type="ECO:0000256" key="10">
    <source>
        <dbReference type="ARBA" id="ARBA00023004"/>
    </source>
</evidence>
<feature type="transmembrane region" description="Helical" evidence="12">
    <location>
        <begin position="16"/>
        <end position="35"/>
    </location>
</feature>
<dbReference type="GO" id="GO:0005886">
    <property type="term" value="C:plasma membrane"/>
    <property type="evidence" value="ECO:0007669"/>
    <property type="project" value="UniProtKB-SubCell"/>
</dbReference>
<dbReference type="GO" id="GO:0019646">
    <property type="term" value="P:aerobic electron transport chain"/>
    <property type="evidence" value="ECO:0007669"/>
    <property type="project" value="InterPro"/>
</dbReference>
<evidence type="ECO:0000256" key="12">
    <source>
        <dbReference type="PIRNR" id="PIRNR006446"/>
    </source>
</evidence>
<feature type="transmembrane region" description="Helical" evidence="12">
    <location>
        <begin position="106"/>
        <end position="130"/>
    </location>
</feature>
<evidence type="ECO:0000256" key="7">
    <source>
        <dbReference type="ARBA" id="ARBA00022723"/>
    </source>
</evidence>
<feature type="transmembrane region" description="Helical" evidence="12">
    <location>
        <begin position="441"/>
        <end position="464"/>
    </location>
</feature>
<evidence type="ECO:0000256" key="5">
    <source>
        <dbReference type="ARBA" id="ARBA00022617"/>
    </source>
</evidence>
<reference evidence="14" key="1">
    <citation type="submission" date="2020-02" db="EMBL/GenBank/DDBJ databases">
        <authorList>
            <person name="Meier V. D."/>
        </authorList>
    </citation>
    <scope>NUCLEOTIDE SEQUENCE</scope>
    <source>
        <strain evidence="14">AVDCRST_MAG54</strain>
    </source>
</reference>
<keyword evidence="5 12" id="KW-0349">Heme</keyword>
<comment type="subcellular location">
    <subcellularLocation>
        <location evidence="1">Cell membrane</location>
        <topology evidence="1">Multi-pass membrane protein</topology>
    </subcellularLocation>
</comment>
<feature type="transmembrane region" description="Helical" evidence="12">
    <location>
        <begin position="235"/>
        <end position="253"/>
    </location>
</feature>
<dbReference type="PANTHER" id="PTHR30365:SF15">
    <property type="entry name" value="CYTOCHROME BD UBIQUINOL OXIDASE SUBUNIT 1"/>
    <property type="match status" value="1"/>
</dbReference>
<feature type="region of interest" description="Disordered" evidence="13">
    <location>
        <begin position="472"/>
        <end position="492"/>
    </location>
</feature>
<keyword evidence="4 12" id="KW-1003">Cell membrane</keyword>
<keyword evidence="14" id="KW-0560">Oxidoreductase</keyword>
<protein>
    <submittedName>
        <fullName evidence="14">Cytochrome bd terminal oxidase subunit I</fullName>
        <ecNumber evidence="14">1.10.3.-</ecNumber>
    </submittedName>
</protein>
<comment type="similarity">
    <text evidence="2 12">Belongs to the cytochrome ubiquinol oxidase subunit 1 family.</text>
</comment>
<feature type="transmembrane region" description="Helical" evidence="12">
    <location>
        <begin position="65"/>
        <end position="86"/>
    </location>
</feature>
<evidence type="ECO:0000256" key="4">
    <source>
        <dbReference type="ARBA" id="ARBA00022475"/>
    </source>
</evidence>
<dbReference type="GO" id="GO:0046872">
    <property type="term" value="F:metal ion binding"/>
    <property type="evidence" value="ECO:0007669"/>
    <property type="project" value="UniProtKB-UniRule"/>
</dbReference>
<dbReference type="GO" id="GO:0009055">
    <property type="term" value="F:electron transfer activity"/>
    <property type="evidence" value="ECO:0007669"/>
    <property type="project" value="UniProtKB-UniRule"/>
</dbReference>
<evidence type="ECO:0000256" key="1">
    <source>
        <dbReference type="ARBA" id="ARBA00004651"/>
    </source>
</evidence>
<proteinExistence type="inferred from homology"/>
<dbReference type="PANTHER" id="PTHR30365">
    <property type="entry name" value="CYTOCHROME D UBIQUINOL OXIDASE"/>
    <property type="match status" value="1"/>
</dbReference>
<evidence type="ECO:0000256" key="8">
    <source>
        <dbReference type="ARBA" id="ARBA00022982"/>
    </source>
</evidence>
<gene>
    <name evidence="14" type="ORF">AVDCRST_MAG54-1166</name>
</gene>
<name>A0A6J4HUS2_9PSEU</name>
<feature type="transmembrane region" description="Helical" evidence="12">
    <location>
        <begin position="202"/>
        <end position="223"/>
    </location>
</feature>
<feature type="transmembrane region" description="Helical" evidence="12">
    <location>
        <begin position="142"/>
        <end position="165"/>
    </location>
</feature>
<dbReference type="EC" id="1.10.3.-" evidence="14"/>
<sequence length="492" mass="52313">MTALELSRLQFAVVTVYHYLFVPLSISLATLTAVLQTFAHRSTKRSGAAAPEADDRTGDVRWQRLTLVAGKLLMITFAVGIVTGLVQEFQFGLSWSAFARFYGDVFGPTLAVEGMLAFFLEATFLGLWWFGAGRLRPALHLATIWVVAVGTLISAYVILAANAFMQNPVAYTLDPETGRARLGDFTDLLTNPVVLAAFPHTIAGAFAGGGALLLAIGAFRAWRAPGGDPDGRWRLLARAGAWTTLVAGTAVALTGDALGKVITAVQPMKMAAAEALYATQSGAPFSLFAVGAPGQKEPFFSLDVPWLLSFLVKGDPTATVQGIDDLQAQYVAQFGPGEYVPVVPVAYWSFRLMIGFGVLAAAVGAWVLWRTRKGRSLQPGAGLSGLADRWLLRGLWAVPVLPALAATAGWLFTESARQPWLVFGLFRTADGVSPGLTAGEITASLAGFALVYGVLAVVWVRLVLRVARTAGDDPAPAEDAGDEPERVLVPSY</sequence>
<accession>A0A6J4HUS2</accession>
<organism evidence="14">
    <name type="scientific">uncultured Actinomycetospora sp</name>
    <dbReference type="NCBI Taxonomy" id="1135996"/>
    <lineage>
        <taxon>Bacteria</taxon>
        <taxon>Bacillati</taxon>
        <taxon>Actinomycetota</taxon>
        <taxon>Actinomycetes</taxon>
        <taxon>Pseudonocardiales</taxon>
        <taxon>Pseudonocardiaceae</taxon>
        <taxon>Actinomycetospora</taxon>
        <taxon>environmental samples</taxon>
    </lineage>
</organism>
<evidence type="ECO:0000256" key="9">
    <source>
        <dbReference type="ARBA" id="ARBA00022989"/>
    </source>
</evidence>
<keyword evidence="7 12" id="KW-0479">Metal-binding</keyword>
<keyword evidence="8 12" id="KW-0249">Electron transport</keyword>
<keyword evidence="11 12" id="KW-0472">Membrane</keyword>
<feature type="transmembrane region" description="Helical" evidence="12">
    <location>
        <begin position="390"/>
        <end position="412"/>
    </location>
</feature>
<evidence type="ECO:0000256" key="2">
    <source>
        <dbReference type="ARBA" id="ARBA00009819"/>
    </source>
</evidence>
<evidence type="ECO:0000256" key="3">
    <source>
        <dbReference type="ARBA" id="ARBA00022448"/>
    </source>
</evidence>
<dbReference type="InterPro" id="IPR002585">
    <property type="entry name" value="Cyt-d_ubiquinol_oxidase_su_1"/>
</dbReference>
<evidence type="ECO:0000256" key="11">
    <source>
        <dbReference type="ARBA" id="ARBA00023136"/>
    </source>
</evidence>
<evidence type="ECO:0000313" key="14">
    <source>
        <dbReference type="EMBL" id="CAA9234056.1"/>
    </source>
</evidence>
<evidence type="ECO:0000256" key="13">
    <source>
        <dbReference type="SAM" id="MobiDB-lite"/>
    </source>
</evidence>
<keyword evidence="9 12" id="KW-1133">Transmembrane helix</keyword>
<keyword evidence="6 12" id="KW-0812">Transmembrane</keyword>
<dbReference type="GO" id="GO:0020037">
    <property type="term" value="F:heme binding"/>
    <property type="evidence" value="ECO:0007669"/>
    <property type="project" value="TreeGrafter"/>
</dbReference>
<dbReference type="Pfam" id="PF01654">
    <property type="entry name" value="Cyt_bd_oxida_I"/>
    <property type="match status" value="1"/>
</dbReference>
<keyword evidence="10 12" id="KW-0408">Iron</keyword>
<dbReference type="PIRSF" id="PIRSF006446">
    <property type="entry name" value="Cyt_quinol_oxidase_1"/>
    <property type="match status" value="1"/>
</dbReference>
<keyword evidence="3 12" id="KW-0813">Transport</keyword>
<dbReference type="GO" id="GO:0016682">
    <property type="term" value="F:oxidoreductase activity, acting on diphenols and related substances as donors, oxygen as acceptor"/>
    <property type="evidence" value="ECO:0007669"/>
    <property type="project" value="TreeGrafter"/>
</dbReference>
<evidence type="ECO:0000256" key="6">
    <source>
        <dbReference type="ARBA" id="ARBA00022692"/>
    </source>
</evidence>
<feature type="transmembrane region" description="Helical" evidence="12">
    <location>
        <begin position="348"/>
        <end position="369"/>
    </location>
</feature>